<feature type="region of interest" description="Disordered" evidence="1">
    <location>
        <begin position="185"/>
        <end position="268"/>
    </location>
</feature>
<evidence type="ECO:0000256" key="1">
    <source>
        <dbReference type="SAM" id="MobiDB-lite"/>
    </source>
</evidence>
<dbReference type="OrthoDB" id="73691at2759"/>
<dbReference type="Proteomes" id="UP000011668">
    <property type="component" value="Unassembled WGS sequence"/>
</dbReference>
<sequence length="539" mass="60443">MAYTLVIGTIQACRASSFSRLASSLVETYKPILSRAGRKVRRLQKPFSHWNFSVTQKQSDPFRFESWAHAMRELKLSLQARIGRSYILGLLDQAKDVPLTVGNPKAQPPILVRSFHPSTTTLTRSSADELIKMLRVGTQRSLAFRCVQIHPWYAPTISAMLTIAHSNNGSLRVRVITLYSAQRCHSSLPSPSTKTPATQHEPVFPTSIPRKQKIELKPGPRPTAVAGAQSASAQHDKPTAPTPQPTVAQPRAEASKANEPSESEKPPSKIKIAIADVVKAAEQGALAPPPPDASKMGKLWHQVKELFKFYVRGLKQLLVHRQIVKDLKARGGQMTWEETHFVKTYKEDMVKLIPFLLILLILEEALPLVVLYAPFLLPSTCILPNQRARILWKRDDAQFNARSEARSILLSVESLQDLAEGGVKEMPEDLVTAMVKCAQTSSVIRRRRLEKHLEYLMNDDRLLALEETMGSHLDLRNLKVVMSERGFLASADEPDLRSTLDKRLQALGEDKAEWKPRSLQFLLKDLLESKRDVKPTPVD</sequence>
<proteinExistence type="predicted"/>
<feature type="compositionally biased region" description="Polar residues" evidence="1">
    <location>
        <begin position="185"/>
        <end position="198"/>
    </location>
</feature>
<dbReference type="STRING" id="983506.L8X227"/>
<dbReference type="EMBL" id="AFRT01000772">
    <property type="protein sequence ID" value="ELU42679.1"/>
    <property type="molecule type" value="Genomic_DNA"/>
</dbReference>
<name>L8X227_THACA</name>
<protein>
    <submittedName>
        <fullName evidence="2">LETM1 domain-containing protein</fullName>
    </submittedName>
</protein>
<accession>L8X227</accession>
<evidence type="ECO:0000313" key="3">
    <source>
        <dbReference type="Proteomes" id="UP000011668"/>
    </source>
</evidence>
<reference evidence="2 3" key="1">
    <citation type="journal article" date="2013" name="Nat. Commun.">
        <title>The evolution and pathogenic mechanisms of the rice sheath blight pathogen.</title>
        <authorList>
            <person name="Zheng A."/>
            <person name="Lin R."/>
            <person name="Xu L."/>
            <person name="Qin P."/>
            <person name="Tang C."/>
            <person name="Ai P."/>
            <person name="Zhang D."/>
            <person name="Liu Y."/>
            <person name="Sun Z."/>
            <person name="Feng H."/>
            <person name="Wang Y."/>
            <person name="Chen Y."/>
            <person name="Liang X."/>
            <person name="Fu R."/>
            <person name="Li Q."/>
            <person name="Zhang J."/>
            <person name="Yu X."/>
            <person name="Xie Z."/>
            <person name="Ding L."/>
            <person name="Guan P."/>
            <person name="Tang J."/>
            <person name="Liang Y."/>
            <person name="Wang S."/>
            <person name="Deng Q."/>
            <person name="Li S."/>
            <person name="Zhu J."/>
            <person name="Wang L."/>
            <person name="Liu H."/>
            <person name="Li P."/>
        </authorList>
    </citation>
    <scope>NUCLEOTIDE SEQUENCE [LARGE SCALE GENOMIC DNA]</scope>
    <source>
        <strain evidence="3">AG-1 IA</strain>
    </source>
</reference>
<comment type="caution">
    <text evidence="2">The sequence shown here is derived from an EMBL/GenBank/DDBJ whole genome shotgun (WGS) entry which is preliminary data.</text>
</comment>
<dbReference type="AlphaFoldDB" id="L8X227"/>
<organism evidence="2 3">
    <name type="scientific">Thanatephorus cucumeris (strain AG1-IA)</name>
    <name type="common">Rice sheath blight fungus</name>
    <name type="synonym">Rhizoctonia solani</name>
    <dbReference type="NCBI Taxonomy" id="983506"/>
    <lineage>
        <taxon>Eukaryota</taxon>
        <taxon>Fungi</taxon>
        <taxon>Dikarya</taxon>
        <taxon>Basidiomycota</taxon>
        <taxon>Agaricomycotina</taxon>
        <taxon>Agaricomycetes</taxon>
        <taxon>Cantharellales</taxon>
        <taxon>Ceratobasidiaceae</taxon>
        <taxon>Rhizoctonia</taxon>
        <taxon>Rhizoctonia solani AG-1</taxon>
    </lineage>
</organism>
<gene>
    <name evidence="2" type="ORF">AG1IA_03298</name>
</gene>
<evidence type="ECO:0000313" key="2">
    <source>
        <dbReference type="EMBL" id="ELU42679.1"/>
    </source>
</evidence>
<dbReference type="HOGENOM" id="CLU_037786_0_0_1"/>
<keyword evidence="3" id="KW-1185">Reference proteome</keyword>